<dbReference type="PANTHER" id="PTHR45691">
    <property type="entry name" value="PROTEIN DIAPHANOUS"/>
    <property type="match status" value="1"/>
</dbReference>
<evidence type="ECO:0000313" key="4">
    <source>
        <dbReference type="Proteomes" id="UP000037660"/>
    </source>
</evidence>
<accession>A0A0K8P268</accession>
<feature type="compositionally biased region" description="Pro residues" evidence="1">
    <location>
        <begin position="457"/>
        <end position="484"/>
    </location>
</feature>
<dbReference type="OrthoDB" id="115149at2"/>
<organism evidence="3 4">
    <name type="scientific">Piscinibacter sakaiensis</name>
    <name type="common">Ideonella sakaiensis</name>
    <dbReference type="NCBI Taxonomy" id="1547922"/>
    <lineage>
        <taxon>Bacteria</taxon>
        <taxon>Pseudomonadati</taxon>
        <taxon>Pseudomonadota</taxon>
        <taxon>Betaproteobacteria</taxon>
        <taxon>Burkholderiales</taxon>
        <taxon>Sphaerotilaceae</taxon>
        <taxon>Piscinibacter</taxon>
    </lineage>
</organism>
<dbReference type="GO" id="GO:0030041">
    <property type="term" value="P:actin filament polymerization"/>
    <property type="evidence" value="ECO:0007669"/>
    <property type="project" value="TreeGrafter"/>
</dbReference>
<dbReference type="EMBL" id="BBYR01000038">
    <property type="protein sequence ID" value="GAP36703.1"/>
    <property type="molecule type" value="Genomic_DNA"/>
</dbReference>
<evidence type="ECO:0000313" key="3">
    <source>
        <dbReference type="EMBL" id="GAP36703.1"/>
    </source>
</evidence>
<protein>
    <submittedName>
        <fullName evidence="3">Uncharacterized protein</fullName>
    </submittedName>
</protein>
<name>A0A0K8P268_PISS1</name>
<gene>
    <name evidence="3" type="ORF">ISF6_2543</name>
</gene>
<keyword evidence="2" id="KW-0732">Signal</keyword>
<feature type="region of interest" description="Disordered" evidence="1">
    <location>
        <begin position="447"/>
        <end position="484"/>
    </location>
</feature>
<sequence length="484" mass="49441">MLPFAPHSPRPWLVALALACAATQSAPTQAAPNPAAALPAAPQAAARDAAAPEAAPGRPPAAGPAALPGALPPVPEPPPLALAPLPRGDTLGQAAVALGEHRIVKGAPYCADTVHESVQVLADGNRIVHADRGRLCRDGEGRTRQETERAGRRQVWLSDPVAGETWLLDPQRRTARRIGGAMPAAAAIDADGQRQLREYARQMRDWAREQAAGRTGIAPPAPPTPLPAPTAAAGPDGRPQPVTVVREVVRQRDAQGRETEQVELRVLRVDGEVVHSSITRRGGAADAAEAGRAASEAGRAAGEAGRAAGAAGRAAADAGRAAADAARAAALAARAAAVPLPPLPPLPPAVALRAAGAGPRGPGVRTPLPARDIEGQRAQGERTTWTLPAGAVGNERPIQLTREVWTSPELGLTLLSTDHDPRSGETRYRLSGLTRGEPDPALLRVPADYTVQAAPAAPQPPAPPLPVAPGAAPPAPPAPPAARG</sequence>
<feature type="compositionally biased region" description="Pro residues" evidence="1">
    <location>
        <begin position="70"/>
        <end position="81"/>
    </location>
</feature>
<keyword evidence="4" id="KW-1185">Reference proteome</keyword>
<feature type="signal peptide" evidence="2">
    <location>
        <begin position="1"/>
        <end position="30"/>
    </location>
</feature>
<feature type="compositionally biased region" description="Pro residues" evidence="1">
    <location>
        <begin position="219"/>
        <end position="228"/>
    </location>
</feature>
<evidence type="ECO:0000256" key="1">
    <source>
        <dbReference type="SAM" id="MobiDB-lite"/>
    </source>
</evidence>
<dbReference type="RefSeq" id="WP_054020689.1">
    <property type="nucleotide sequence ID" value="NZ_BBYR01000038.1"/>
</dbReference>
<dbReference type="AlphaFoldDB" id="A0A0K8P268"/>
<dbReference type="GO" id="GO:0005884">
    <property type="term" value="C:actin filament"/>
    <property type="evidence" value="ECO:0007669"/>
    <property type="project" value="TreeGrafter"/>
</dbReference>
<dbReference type="Proteomes" id="UP000037660">
    <property type="component" value="Unassembled WGS sequence"/>
</dbReference>
<feature type="region of interest" description="Disordered" evidence="1">
    <location>
        <begin position="214"/>
        <end position="240"/>
    </location>
</feature>
<feature type="chain" id="PRO_5005513625" evidence="2">
    <location>
        <begin position="31"/>
        <end position="484"/>
    </location>
</feature>
<evidence type="ECO:0000256" key="2">
    <source>
        <dbReference type="SAM" id="SignalP"/>
    </source>
</evidence>
<dbReference type="STRING" id="1547922.ISF6_2543"/>
<feature type="compositionally biased region" description="Low complexity" evidence="1">
    <location>
        <begin position="25"/>
        <end position="56"/>
    </location>
</feature>
<reference evidence="3 4" key="2">
    <citation type="journal article" date="2016" name="Science">
        <title>A bacterium that degrades and assimilates poly(ethylene terephthalate).</title>
        <authorList>
            <person name="Yoshida S."/>
            <person name="Hiraga K."/>
            <person name="Takehana T."/>
            <person name="Taniguchi I."/>
            <person name="Yamaji H."/>
            <person name="Maeda Y."/>
            <person name="Toyohara K."/>
            <person name="Miyamoto K."/>
            <person name="Kimura Y."/>
            <person name="Oda K."/>
        </authorList>
    </citation>
    <scope>NUCLEOTIDE SEQUENCE [LARGE SCALE GENOMIC DNA]</scope>
    <source>
        <strain evidence="4">NBRC 110686 / TISTR 2288 / 201-F6</strain>
    </source>
</reference>
<proteinExistence type="predicted"/>
<dbReference type="InterPro" id="IPR051412">
    <property type="entry name" value="Formin_Homology_Diaphanous_sf"/>
</dbReference>
<reference evidence="4" key="1">
    <citation type="submission" date="2015-07" db="EMBL/GenBank/DDBJ databases">
        <title>Discovery of a poly(ethylene terephthalate assimilation.</title>
        <authorList>
            <person name="Yoshida S."/>
            <person name="Hiraga K."/>
            <person name="Takehana T."/>
            <person name="Taniguchi I."/>
            <person name="Yamaji H."/>
            <person name="Maeda Y."/>
            <person name="Toyohara K."/>
            <person name="Miyamoto K."/>
            <person name="Kimura Y."/>
            <person name="Oda K."/>
        </authorList>
    </citation>
    <scope>NUCLEOTIDE SEQUENCE [LARGE SCALE GENOMIC DNA]</scope>
    <source>
        <strain evidence="4">NBRC 110686 / TISTR 2288 / 201-F6</strain>
    </source>
</reference>
<comment type="caution">
    <text evidence="3">The sequence shown here is derived from an EMBL/GenBank/DDBJ whole genome shotgun (WGS) entry which is preliminary data.</text>
</comment>
<feature type="region of interest" description="Disordered" evidence="1">
    <location>
        <begin position="25"/>
        <end position="83"/>
    </location>
</feature>
<dbReference type="PANTHER" id="PTHR45691:SF6">
    <property type="entry name" value="PROTEIN DIAPHANOUS"/>
    <property type="match status" value="1"/>
</dbReference>